<evidence type="ECO:0000256" key="1">
    <source>
        <dbReference type="ARBA" id="ARBA00004496"/>
    </source>
</evidence>
<keyword evidence="7" id="KW-0812">Transmembrane</keyword>
<evidence type="ECO:0000256" key="4">
    <source>
        <dbReference type="ARBA" id="ARBA00022803"/>
    </source>
</evidence>
<dbReference type="InterPro" id="IPR011990">
    <property type="entry name" value="TPR-like_helical_dom_sf"/>
</dbReference>
<dbReference type="SUPFAM" id="SSF48452">
    <property type="entry name" value="TPR-like"/>
    <property type="match status" value="2"/>
</dbReference>
<dbReference type="InterPro" id="IPR016032">
    <property type="entry name" value="Sig_transdc_resp-reg_C-effctor"/>
</dbReference>
<keyword evidence="7" id="KW-0472">Membrane</keyword>
<keyword evidence="7" id="KW-1133">Transmembrane helix</keyword>
<dbReference type="InterPro" id="IPR019734">
    <property type="entry name" value="TPR_rpt"/>
</dbReference>
<feature type="transmembrane region" description="Helical" evidence="7">
    <location>
        <begin position="301"/>
        <end position="321"/>
    </location>
</feature>
<protein>
    <recommendedName>
        <fullName evidence="10">HTH luxR-type domain-containing protein</fullName>
    </recommendedName>
</protein>
<comment type="similarity">
    <text evidence="5">Belongs to the Rap family.</text>
</comment>
<evidence type="ECO:0000256" key="6">
    <source>
        <dbReference type="SAM" id="Coils"/>
    </source>
</evidence>
<feature type="coiled-coil region" evidence="6">
    <location>
        <begin position="323"/>
        <end position="361"/>
    </location>
</feature>
<dbReference type="Proteomes" id="UP000620064">
    <property type="component" value="Unassembled WGS sequence"/>
</dbReference>
<accession>A0ABQ2NJR4</accession>
<evidence type="ECO:0000313" key="9">
    <source>
        <dbReference type="Proteomes" id="UP000620064"/>
    </source>
</evidence>
<evidence type="ECO:0000256" key="5">
    <source>
        <dbReference type="ARBA" id="ARBA00038253"/>
    </source>
</evidence>
<dbReference type="PANTHER" id="PTHR46630">
    <property type="entry name" value="TETRATRICOPEPTIDE REPEAT PROTEIN 29"/>
    <property type="match status" value="1"/>
</dbReference>
<gene>
    <name evidence="8" type="ORF">GCM10010992_20100</name>
</gene>
<reference evidence="9" key="1">
    <citation type="journal article" date="2019" name="Int. J. Syst. Evol. Microbiol.">
        <title>The Global Catalogue of Microorganisms (GCM) 10K type strain sequencing project: providing services to taxonomists for standard genome sequencing and annotation.</title>
        <authorList>
            <consortium name="The Broad Institute Genomics Platform"/>
            <consortium name="The Broad Institute Genome Sequencing Center for Infectious Disease"/>
            <person name="Wu L."/>
            <person name="Ma J."/>
        </authorList>
    </citation>
    <scope>NUCLEOTIDE SEQUENCE [LARGE SCALE GENOMIC DNA]</scope>
    <source>
        <strain evidence="9">CGMCC 1.7656</strain>
    </source>
</reference>
<proteinExistence type="inferred from homology"/>
<keyword evidence="3" id="KW-0677">Repeat</keyword>
<evidence type="ECO:0000256" key="7">
    <source>
        <dbReference type="SAM" id="Phobius"/>
    </source>
</evidence>
<evidence type="ECO:0000256" key="2">
    <source>
        <dbReference type="ARBA" id="ARBA00022490"/>
    </source>
</evidence>
<dbReference type="SUPFAM" id="SSF46894">
    <property type="entry name" value="C-terminal effector domain of the bipartite response regulators"/>
    <property type="match status" value="1"/>
</dbReference>
<evidence type="ECO:0008006" key="10">
    <source>
        <dbReference type="Google" id="ProtNLM"/>
    </source>
</evidence>
<dbReference type="SMART" id="SM00028">
    <property type="entry name" value="TPR"/>
    <property type="match status" value="3"/>
</dbReference>
<organism evidence="8 9">
    <name type="scientific">Cloacibacterium rupense</name>
    <dbReference type="NCBI Taxonomy" id="517423"/>
    <lineage>
        <taxon>Bacteria</taxon>
        <taxon>Pseudomonadati</taxon>
        <taxon>Bacteroidota</taxon>
        <taxon>Flavobacteriia</taxon>
        <taxon>Flavobacteriales</taxon>
        <taxon>Weeksellaceae</taxon>
    </lineage>
</organism>
<evidence type="ECO:0000256" key="3">
    <source>
        <dbReference type="ARBA" id="ARBA00022737"/>
    </source>
</evidence>
<comment type="caution">
    <text evidence="8">The sequence shown here is derived from an EMBL/GenBank/DDBJ whole genome shotgun (WGS) entry which is preliminary data.</text>
</comment>
<keyword evidence="6" id="KW-0175">Coiled coil</keyword>
<keyword evidence="2" id="KW-0963">Cytoplasm</keyword>
<comment type="subcellular location">
    <subcellularLocation>
        <location evidence="1">Cytoplasm</location>
    </subcellularLocation>
</comment>
<dbReference type="PANTHER" id="PTHR46630:SF1">
    <property type="entry name" value="TETRATRICOPEPTIDE REPEAT PROTEIN 29"/>
    <property type="match status" value="1"/>
</dbReference>
<keyword evidence="9" id="KW-1185">Reference proteome</keyword>
<name>A0ABQ2NJR4_9FLAO</name>
<dbReference type="InterPro" id="IPR051476">
    <property type="entry name" value="Bac_ResReg_Asp_Phosphatase"/>
</dbReference>
<sequence length="452" mass="52940">MTKEVYRLRDENNIQEIANLSRKAIQYSKKINYKKGEIYGYARLGNALCNLKKYKESLEALNTAQRIIETSNIKDNVISASIFLGMGRCYSESKTSYDNAIIQFENSLNFANRILDKNDKNLYLSIIYSNLYSVYSNMNNKNEAVKYLYKGLSIKEDPYACICLANHHNLNKNIDSAKFYLKKAETYNLNDFNKATLDNEWGKYYEEKKDYAKAILHYQSAEDLAKKINEMLILDKAYSGLYSSYHNIGNLEKAIDYSDKRVMLKDSIVNKQSSNSEITINDIVRKKEKLIHKEFSKSQKLYFILGVLVLLILSFLAFKIYKNSKEKNKVQKLIEEKEIEIKEKETLAENLQLKINDSFDELINLAKSNSPEFFTRFKEVYPEKIDALLAINDKLRVTELTLCAYIFLGFKTKDIALFTFKSINTIRNRKYNLRKKLFIEEDQDMEIWFKKL</sequence>
<dbReference type="Gene3D" id="1.25.40.10">
    <property type="entry name" value="Tetratricopeptide repeat domain"/>
    <property type="match status" value="2"/>
</dbReference>
<keyword evidence="4" id="KW-0802">TPR repeat</keyword>
<dbReference type="Pfam" id="PF13181">
    <property type="entry name" value="TPR_8"/>
    <property type="match status" value="1"/>
</dbReference>
<dbReference type="EMBL" id="BMLV01000004">
    <property type="protein sequence ID" value="GGP05130.1"/>
    <property type="molecule type" value="Genomic_DNA"/>
</dbReference>
<evidence type="ECO:0000313" key="8">
    <source>
        <dbReference type="EMBL" id="GGP05130.1"/>
    </source>
</evidence>